<keyword evidence="3" id="KW-1185">Reference proteome</keyword>
<gene>
    <name evidence="2" type="ORF">IQ17_03815</name>
</gene>
<evidence type="ECO:0000313" key="3">
    <source>
        <dbReference type="Proteomes" id="UP000317176"/>
    </source>
</evidence>
<accession>A0A562L8I6</accession>
<proteinExistence type="predicted"/>
<dbReference type="AlphaFoldDB" id="A0A562L8I6"/>
<comment type="caution">
    <text evidence="2">The sequence shown here is derived from an EMBL/GenBank/DDBJ whole genome shotgun (WGS) entry which is preliminary data.</text>
</comment>
<evidence type="ECO:0000313" key="2">
    <source>
        <dbReference type="EMBL" id="TWI03960.1"/>
    </source>
</evidence>
<feature type="region of interest" description="Disordered" evidence="1">
    <location>
        <begin position="61"/>
        <end position="218"/>
    </location>
</feature>
<feature type="compositionally biased region" description="Polar residues" evidence="1">
    <location>
        <begin position="184"/>
        <end position="203"/>
    </location>
</feature>
<protein>
    <submittedName>
        <fullName evidence="2">Uncharacterized protein</fullName>
    </submittedName>
</protein>
<name>A0A562L8I6_9BRAD</name>
<sequence length="218" mass="23469">MNGLAEQRLALVAALRRAVADGALPSTTSRRSAAVMAPSMASRRWRAGALARCRARRRLAGKVHSARRGMRPDRADRPLVGARGLPPDDELAPWRAQYSQRVGESAADQFPQRRARGAAQGHSGRIRVATGRSDARDHRRHVHAGRRRRARNHERDPRTRGSGSRSTISAPAIPASAVSRICRSANSRSTAASCATSNGTRALSRTPRPLWASAGASA</sequence>
<dbReference type="EMBL" id="VLKL01000010">
    <property type="protein sequence ID" value="TWI03960.1"/>
    <property type="molecule type" value="Genomic_DNA"/>
</dbReference>
<feature type="compositionally biased region" description="Low complexity" evidence="1">
    <location>
        <begin position="160"/>
        <end position="181"/>
    </location>
</feature>
<feature type="compositionally biased region" description="Basic residues" evidence="1">
    <location>
        <begin position="138"/>
        <end position="152"/>
    </location>
</feature>
<organism evidence="2 3">
    <name type="scientific">Bradyrhizobium daqingense</name>
    <dbReference type="NCBI Taxonomy" id="993502"/>
    <lineage>
        <taxon>Bacteria</taxon>
        <taxon>Pseudomonadati</taxon>
        <taxon>Pseudomonadota</taxon>
        <taxon>Alphaproteobacteria</taxon>
        <taxon>Hyphomicrobiales</taxon>
        <taxon>Nitrobacteraceae</taxon>
        <taxon>Bradyrhizobium</taxon>
    </lineage>
</organism>
<evidence type="ECO:0000256" key="1">
    <source>
        <dbReference type="SAM" id="MobiDB-lite"/>
    </source>
</evidence>
<reference evidence="2 3" key="1">
    <citation type="journal article" date="2015" name="Stand. Genomic Sci.">
        <title>Genomic Encyclopedia of Bacterial and Archaeal Type Strains, Phase III: the genomes of soil and plant-associated and newly described type strains.</title>
        <authorList>
            <person name="Whitman W.B."/>
            <person name="Woyke T."/>
            <person name="Klenk H.P."/>
            <person name="Zhou Y."/>
            <person name="Lilburn T.G."/>
            <person name="Beck B.J."/>
            <person name="De Vos P."/>
            <person name="Vandamme P."/>
            <person name="Eisen J.A."/>
            <person name="Garrity G."/>
            <person name="Hugenholtz P."/>
            <person name="Kyrpides N.C."/>
        </authorList>
    </citation>
    <scope>NUCLEOTIDE SEQUENCE [LARGE SCALE GENOMIC DNA]</scope>
    <source>
        <strain evidence="2 3">CGMCC 1.10947</strain>
    </source>
</reference>
<dbReference type="Proteomes" id="UP000317176">
    <property type="component" value="Unassembled WGS sequence"/>
</dbReference>